<reference evidence="3 4" key="1">
    <citation type="submission" date="2016-08" db="EMBL/GenBank/DDBJ databases">
        <authorList>
            <person name="Seilhamer J.J."/>
        </authorList>
    </citation>
    <scope>NUCLEOTIDE SEQUENCE [LARGE SCALE GENOMIC DNA]</scope>
    <source>
        <strain evidence="3 4">A37T2</strain>
    </source>
</reference>
<dbReference type="Pfam" id="PF13640">
    <property type="entry name" value="2OG-FeII_Oxy_3"/>
    <property type="match status" value="1"/>
</dbReference>
<dbReference type="AlphaFoldDB" id="A0A1C4FEY0"/>
<dbReference type="Proteomes" id="UP000242818">
    <property type="component" value="Unassembled WGS sequence"/>
</dbReference>
<name>A0A1C4FEY0_9BACT</name>
<dbReference type="Gene3D" id="2.60.120.620">
    <property type="entry name" value="q2cbj1_9rhob like domain"/>
    <property type="match status" value="1"/>
</dbReference>
<feature type="domain" description="Prolyl 4-hydroxylase alpha subunit Fe(2+) 2OG dioxygenase" evidence="2">
    <location>
        <begin position="1"/>
        <end position="62"/>
    </location>
</feature>
<evidence type="ECO:0000313" key="3">
    <source>
        <dbReference type="EMBL" id="SCC54183.1"/>
    </source>
</evidence>
<protein>
    <submittedName>
        <fullName evidence="3">SM-20-related protein</fullName>
    </submittedName>
</protein>
<evidence type="ECO:0000259" key="2">
    <source>
        <dbReference type="Pfam" id="PF13640"/>
    </source>
</evidence>
<dbReference type="PANTHER" id="PTHR12907:SF26">
    <property type="entry name" value="HIF PROLYL HYDROXYLASE, ISOFORM C"/>
    <property type="match status" value="1"/>
</dbReference>
<dbReference type="STRING" id="1335309.GA0116948_113114"/>
<dbReference type="GO" id="GO:0071456">
    <property type="term" value="P:cellular response to hypoxia"/>
    <property type="evidence" value="ECO:0007669"/>
    <property type="project" value="TreeGrafter"/>
</dbReference>
<evidence type="ECO:0000256" key="1">
    <source>
        <dbReference type="ARBA" id="ARBA00022896"/>
    </source>
</evidence>
<gene>
    <name evidence="3" type="ORF">GA0116948_113114</name>
</gene>
<dbReference type="InterPro" id="IPR051559">
    <property type="entry name" value="HIF_prolyl_hydroxylases"/>
</dbReference>
<dbReference type="GO" id="GO:0008198">
    <property type="term" value="F:ferrous iron binding"/>
    <property type="evidence" value="ECO:0007669"/>
    <property type="project" value="TreeGrafter"/>
</dbReference>
<dbReference type="InterPro" id="IPR044862">
    <property type="entry name" value="Pro_4_hyd_alph_FE2OG_OXY"/>
</dbReference>
<accession>A0A1C4FEY0</accession>
<dbReference type="OrthoDB" id="9783171at2"/>
<dbReference type="GO" id="GO:0031543">
    <property type="term" value="F:peptidyl-proline dioxygenase activity"/>
    <property type="evidence" value="ECO:0007669"/>
    <property type="project" value="TreeGrafter"/>
</dbReference>
<proteinExistence type="predicted"/>
<sequence length="64" mass="7306">MIIYLNTGWVSGDGGELFIHHAPGNTQQIDPAAGKTIFFKSSELEHEVLWTHKPRMSIKSWLKR</sequence>
<dbReference type="PANTHER" id="PTHR12907">
    <property type="entry name" value="EGL NINE HOMOLOG-RELATED"/>
    <property type="match status" value="1"/>
</dbReference>
<evidence type="ECO:0000313" key="4">
    <source>
        <dbReference type="Proteomes" id="UP000242818"/>
    </source>
</evidence>
<keyword evidence="4" id="KW-1185">Reference proteome</keyword>
<organism evidence="3 4">
    <name type="scientific">Chitinophaga costaii</name>
    <dbReference type="NCBI Taxonomy" id="1335309"/>
    <lineage>
        <taxon>Bacteria</taxon>
        <taxon>Pseudomonadati</taxon>
        <taxon>Bacteroidota</taxon>
        <taxon>Chitinophagia</taxon>
        <taxon>Chitinophagales</taxon>
        <taxon>Chitinophagaceae</taxon>
        <taxon>Chitinophaga</taxon>
    </lineage>
</organism>
<keyword evidence="1" id="KW-0847">Vitamin C</keyword>
<dbReference type="EMBL" id="FMAR01000013">
    <property type="protein sequence ID" value="SCC54183.1"/>
    <property type="molecule type" value="Genomic_DNA"/>
</dbReference>
<dbReference type="GO" id="GO:0031418">
    <property type="term" value="F:L-ascorbic acid binding"/>
    <property type="evidence" value="ECO:0007669"/>
    <property type="project" value="UniProtKB-KW"/>
</dbReference>